<dbReference type="InterPro" id="IPR000157">
    <property type="entry name" value="TIR_dom"/>
</dbReference>
<dbReference type="PROSITE" id="PS50104">
    <property type="entry name" value="TIR"/>
    <property type="match status" value="1"/>
</dbReference>
<dbReference type="Proteomes" id="UP000507470">
    <property type="component" value="Unassembled WGS sequence"/>
</dbReference>
<comment type="subcellular location">
    <subcellularLocation>
        <location evidence="1">Membrane</location>
    </subcellularLocation>
</comment>
<dbReference type="Gene3D" id="3.40.50.10140">
    <property type="entry name" value="Toll/interleukin-1 receptor homology (TIR) domain"/>
    <property type="match status" value="1"/>
</dbReference>
<dbReference type="SUPFAM" id="SSF52200">
    <property type="entry name" value="Toll/Interleukin receptor TIR domain"/>
    <property type="match status" value="1"/>
</dbReference>
<dbReference type="GO" id="GO:0007165">
    <property type="term" value="P:signal transduction"/>
    <property type="evidence" value="ECO:0007669"/>
    <property type="project" value="InterPro"/>
</dbReference>
<dbReference type="PANTHER" id="PTHR24365:SF541">
    <property type="entry name" value="PROTEIN TOLL-RELATED"/>
    <property type="match status" value="1"/>
</dbReference>
<evidence type="ECO:0000313" key="8">
    <source>
        <dbReference type="Proteomes" id="UP000507470"/>
    </source>
</evidence>
<name>A0A6J8E199_MYTCO</name>
<keyword evidence="2" id="KW-0812">Transmembrane</keyword>
<dbReference type="EMBL" id="CACVKT020008130">
    <property type="protein sequence ID" value="CAC5413275.1"/>
    <property type="molecule type" value="Genomic_DNA"/>
</dbReference>
<proteinExistence type="predicted"/>
<evidence type="ECO:0000256" key="3">
    <source>
        <dbReference type="ARBA" id="ARBA00022729"/>
    </source>
</evidence>
<dbReference type="Pfam" id="PF01582">
    <property type="entry name" value="TIR"/>
    <property type="match status" value="1"/>
</dbReference>
<dbReference type="AlphaFoldDB" id="A0A6J8E199"/>
<evidence type="ECO:0000313" key="7">
    <source>
        <dbReference type="EMBL" id="CAC5413275.1"/>
    </source>
</evidence>
<dbReference type="GO" id="GO:0005886">
    <property type="term" value="C:plasma membrane"/>
    <property type="evidence" value="ECO:0007669"/>
    <property type="project" value="TreeGrafter"/>
</dbReference>
<keyword evidence="8" id="KW-1185">Reference proteome</keyword>
<evidence type="ECO:0000259" key="6">
    <source>
        <dbReference type="PROSITE" id="PS50104"/>
    </source>
</evidence>
<dbReference type="GO" id="GO:0038023">
    <property type="term" value="F:signaling receptor activity"/>
    <property type="evidence" value="ECO:0007669"/>
    <property type="project" value="TreeGrafter"/>
</dbReference>
<evidence type="ECO:0000256" key="4">
    <source>
        <dbReference type="ARBA" id="ARBA00022989"/>
    </source>
</evidence>
<keyword evidence="4" id="KW-1133">Transmembrane helix</keyword>
<dbReference type="InterPro" id="IPR035897">
    <property type="entry name" value="Toll_tir_struct_dom_sf"/>
</dbReference>
<accession>A0A6J8E199</accession>
<sequence length="209" mass="24937">MKNYVYLLRVKHRKRYGYLPIESSDDYEYHAFVDYCDSNRTWVHNEFVKRLETEEGLKFCIHHRDFVAGDTISGNVDNFLKESWKVVVIMSNALAKSEWCQWEIDIVQERRRRQGRDALVLIMLKNINSKNMTSPLRTLLDSTPYIRYKKGIGEDYFLESGCRRSLKIYRTTSSFFVIKCSFKKPYTCTIPAIQYTLQIILIQIFFYPF</sequence>
<evidence type="ECO:0000256" key="1">
    <source>
        <dbReference type="ARBA" id="ARBA00004370"/>
    </source>
</evidence>
<dbReference type="OrthoDB" id="1081807at2759"/>
<organism evidence="7 8">
    <name type="scientific">Mytilus coruscus</name>
    <name type="common">Sea mussel</name>
    <dbReference type="NCBI Taxonomy" id="42192"/>
    <lineage>
        <taxon>Eukaryota</taxon>
        <taxon>Metazoa</taxon>
        <taxon>Spiralia</taxon>
        <taxon>Lophotrochozoa</taxon>
        <taxon>Mollusca</taxon>
        <taxon>Bivalvia</taxon>
        <taxon>Autobranchia</taxon>
        <taxon>Pteriomorphia</taxon>
        <taxon>Mytilida</taxon>
        <taxon>Mytiloidea</taxon>
        <taxon>Mytilidae</taxon>
        <taxon>Mytilinae</taxon>
        <taxon>Mytilus</taxon>
    </lineage>
</organism>
<protein>
    <recommendedName>
        <fullName evidence="6">TIR domain-containing protein</fullName>
    </recommendedName>
</protein>
<dbReference type="PANTHER" id="PTHR24365">
    <property type="entry name" value="TOLL-LIKE RECEPTOR"/>
    <property type="match status" value="1"/>
</dbReference>
<evidence type="ECO:0000256" key="2">
    <source>
        <dbReference type="ARBA" id="ARBA00022692"/>
    </source>
</evidence>
<reference evidence="7 8" key="1">
    <citation type="submission" date="2020-06" db="EMBL/GenBank/DDBJ databases">
        <authorList>
            <person name="Li R."/>
            <person name="Bekaert M."/>
        </authorList>
    </citation>
    <scope>NUCLEOTIDE SEQUENCE [LARGE SCALE GENOMIC DNA]</scope>
    <source>
        <strain evidence="8">wild</strain>
    </source>
</reference>
<keyword evidence="3" id="KW-0732">Signal</keyword>
<keyword evidence="5" id="KW-0472">Membrane</keyword>
<feature type="domain" description="TIR" evidence="6">
    <location>
        <begin position="27"/>
        <end position="160"/>
    </location>
</feature>
<gene>
    <name evidence="7" type="ORF">MCOR_46179</name>
</gene>
<dbReference type="SMART" id="SM00255">
    <property type="entry name" value="TIR"/>
    <property type="match status" value="1"/>
</dbReference>
<evidence type="ECO:0000256" key="5">
    <source>
        <dbReference type="ARBA" id="ARBA00023136"/>
    </source>
</evidence>